<comment type="caution">
    <text evidence="1">The sequence shown here is derived from an EMBL/GenBank/DDBJ whole genome shotgun (WGS) entry which is preliminary data.</text>
</comment>
<organism evidence="1 2">
    <name type="scientific">Hyalomma asiaticum</name>
    <name type="common">Tick</name>
    <dbReference type="NCBI Taxonomy" id="266040"/>
    <lineage>
        <taxon>Eukaryota</taxon>
        <taxon>Metazoa</taxon>
        <taxon>Ecdysozoa</taxon>
        <taxon>Arthropoda</taxon>
        <taxon>Chelicerata</taxon>
        <taxon>Arachnida</taxon>
        <taxon>Acari</taxon>
        <taxon>Parasitiformes</taxon>
        <taxon>Ixodida</taxon>
        <taxon>Ixodoidea</taxon>
        <taxon>Ixodidae</taxon>
        <taxon>Hyalomminae</taxon>
        <taxon>Hyalomma</taxon>
    </lineage>
</organism>
<accession>A0ACB7T7H6</accession>
<proteinExistence type="predicted"/>
<dbReference type="EMBL" id="CM023490">
    <property type="protein sequence ID" value="KAH6943033.1"/>
    <property type="molecule type" value="Genomic_DNA"/>
</dbReference>
<evidence type="ECO:0000313" key="1">
    <source>
        <dbReference type="EMBL" id="KAH6943033.1"/>
    </source>
</evidence>
<name>A0ACB7T7H6_HYAAI</name>
<keyword evidence="2" id="KW-1185">Reference proteome</keyword>
<protein>
    <submittedName>
        <fullName evidence="1">Uncharacterized protein</fullName>
    </submittedName>
</protein>
<reference evidence="1" key="1">
    <citation type="submission" date="2020-05" db="EMBL/GenBank/DDBJ databases">
        <title>Large-scale comparative analyses of tick genomes elucidate their genetic diversity and vector capacities.</title>
        <authorList>
            <person name="Jia N."/>
            <person name="Wang J."/>
            <person name="Shi W."/>
            <person name="Du L."/>
            <person name="Sun Y."/>
            <person name="Zhan W."/>
            <person name="Jiang J."/>
            <person name="Wang Q."/>
            <person name="Zhang B."/>
            <person name="Ji P."/>
            <person name="Sakyi L.B."/>
            <person name="Cui X."/>
            <person name="Yuan T."/>
            <person name="Jiang B."/>
            <person name="Yang W."/>
            <person name="Lam T.T.-Y."/>
            <person name="Chang Q."/>
            <person name="Ding S."/>
            <person name="Wang X."/>
            <person name="Zhu J."/>
            <person name="Ruan X."/>
            <person name="Zhao L."/>
            <person name="Wei J."/>
            <person name="Que T."/>
            <person name="Du C."/>
            <person name="Cheng J."/>
            <person name="Dai P."/>
            <person name="Han X."/>
            <person name="Huang E."/>
            <person name="Gao Y."/>
            <person name="Liu J."/>
            <person name="Shao H."/>
            <person name="Ye R."/>
            <person name="Li L."/>
            <person name="Wei W."/>
            <person name="Wang X."/>
            <person name="Wang C."/>
            <person name="Yang T."/>
            <person name="Huo Q."/>
            <person name="Li W."/>
            <person name="Guo W."/>
            <person name="Chen H."/>
            <person name="Zhou L."/>
            <person name="Ni X."/>
            <person name="Tian J."/>
            <person name="Zhou Y."/>
            <person name="Sheng Y."/>
            <person name="Liu T."/>
            <person name="Pan Y."/>
            <person name="Xia L."/>
            <person name="Li J."/>
            <person name="Zhao F."/>
            <person name="Cao W."/>
        </authorList>
    </citation>
    <scope>NUCLEOTIDE SEQUENCE</scope>
    <source>
        <strain evidence="1">Hyas-2018</strain>
    </source>
</reference>
<dbReference type="Proteomes" id="UP000821845">
    <property type="component" value="Chromosome 10"/>
</dbReference>
<sequence length="95" mass="10634">MLHFRNPAKPRHEPERPIAEIGQVAEAERFRAVATDTKRELASACSIKARHSEAAEEVAIPLAILISGYSRIISDSKPAIRNYTREWNTSDAVHI</sequence>
<evidence type="ECO:0000313" key="2">
    <source>
        <dbReference type="Proteomes" id="UP000821845"/>
    </source>
</evidence>
<gene>
    <name evidence="1" type="ORF">HPB50_014124</name>
</gene>